<name>F4QDN6_CACFS</name>
<dbReference type="GO" id="GO:0005634">
    <property type="term" value="C:nucleus"/>
    <property type="evidence" value="ECO:0007669"/>
    <property type="project" value="UniProtKB-SubCell"/>
</dbReference>
<dbReference type="GO" id="GO:0071846">
    <property type="term" value="P:actin filament debranching"/>
    <property type="evidence" value="ECO:0007669"/>
    <property type="project" value="InterPro"/>
</dbReference>
<evidence type="ECO:0000313" key="9">
    <source>
        <dbReference type="Proteomes" id="UP000007797"/>
    </source>
</evidence>
<dbReference type="STRING" id="1054147.F4QDN6"/>
<dbReference type="InterPro" id="IPR002108">
    <property type="entry name" value="ADF-H"/>
</dbReference>
<dbReference type="PIRSF" id="PIRSF001788">
    <property type="entry name" value="GMF-beta"/>
    <property type="match status" value="1"/>
</dbReference>
<dbReference type="CDD" id="cd11283">
    <property type="entry name" value="ADF_GMF-beta_like"/>
    <property type="match status" value="1"/>
</dbReference>
<evidence type="ECO:0000313" key="8">
    <source>
        <dbReference type="EMBL" id="EGG13833.1"/>
    </source>
</evidence>
<evidence type="ECO:0000256" key="4">
    <source>
        <dbReference type="ARBA" id="ARBA00022490"/>
    </source>
</evidence>
<keyword evidence="5" id="KW-0539">Nucleus</keyword>
<dbReference type="OMA" id="EWKMLYA"/>
<dbReference type="SUPFAM" id="SSF55753">
    <property type="entry name" value="Actin depolymerizing proteins"/>
    <property type="match status" value="1"/>
</dbReference>
<evidence type="ECO:0000256" key="2">
    <source>
        <dbReference type="ARBA" id="ARBA00004496"/>
    </source>
</evidence>
<dbReference type="InterPro" id="IPR029006">
    <property type="entry name" value="ADF-H/Gelsolin-like_dom_sf"/>
</dbReference>
<evidence type="ECO:0000256" key="6">
    <source>
        <dbReference type="PIRNR" id="PIRNR001788"/>
    </source>
</evidence>
<dbReference type="GO" id="GO:0031589">
    <property type="term" value="P:cell-substrate adhesion"/>
    <property type="evidence" value="ECO:0007669"/>
    <property type="project" value="EnsemblProtists"/>
</dbReference>
<dbReference type="Gene3D" id="3.40.20.10">
    <property type="entry name" value="Severin"/>
    <property type="match status" value="1"/>
</dbReference>
<dbReference type="RefSeq" id="XP_004350541.1">
    <property type="nucleotide sequence ID" value="XM_004350490.1"/>
</dbReference>
<dbReference type="GO" id="GO:0034316">
    <property type="term" value="P:negative regulation of Arp2/3 complex-mediated actin nucleation"/>
    <property type="evidence" value="ECO:0007669"/>
    <property type="project" value="EnsemblProtists"/>
</dbReference>
<dbReference type="Proteomes" id="UP000007797">
    <property type="component" value="Unassembled WGS sequence"/>
</dbReference>
<evidence type="ECO:0000256" key="3">
    <source>
        <dbReference type="ARBA" id="ARBA00010055"/>
    </source>
</evidence>
<evidence type="ECO:0000259" key="7">
    <source>
        <dbReference type="PROSITE" id="PS51263"/>
    </source>
</evidence>
<dbReference type="AlphaFoldDB" id="F4QDN6"/>
<dbReference type="GO" id="GO:0000281">
    <property type="term" value="P:mitotic cytokinesis"/>
    <property type="evidence" value="ECO:0007669"/>
    <property type="project" value="EnsemblProtists"/>
</dbReference>
<evidence type="ECO:0000256" key="1">
    <source>
        <dbReference type="ARBA" id="ARBA00004123"/>
    </source>
</evidence>
<dbReference type="PANTHER" id="PTHR11249:SF2">
    <property type="entry name" value="GLIA MATURATION FACTOR"/>
    <property type="match status" value="1"/>
</dbReference>
<dbReference type="OrthoDB" id="3919494at2759"/>
<dbReference type="SMART" id="SM00102">
    <property type="entry name" value="ADF"/>
    <property type="match status" value="1"/>
</dbReference>
<keyword evidence="9" id="KW-1185">Reference proteome</keyword>
<keyword evidence="4" id="KW-0963">Cytoplasm</keyword>
<proteinExistence type="inferred from homology"/>
<organism evidence="8 9">
    <name type="scientific">Cavenderia fasciculata</name>
    <name type="common">Slime mold</name>
    <name type="synonym">Dictyostelium fasciculatum</name>
    <dbReference type="NCBI Taxonomy" id="261658"/>
    <lineage>
        <taxon>Eukaryota</taxon>
        <taxon>Amoebozoa</taxon>
        <taxon>Evosea</taxon>
        <taxon>Eumycetozoa</taxon>
        <taxon>Dictyostelia</taxon>
        <taxon>Acytosteliales</taxon>
        <taxon>Cavenderiaceae</taxon>
        <taxon>Cavenderia</taxon>
    </lineage>
</organism>
<protein>
    <submittedName>
        <fullName evidence="8">Actin binding protein</fullName>
    </submittedName>
</protein>
<dbReference type="GeneID" id="14865603"/>
<accession>F4QDN6</accession>
<dbReference type="PANTHER" id="PTHR11249">
    <property type="entry name" value="GLIAL FACTOR NATURATION FACTOR"/>
    <property type="match status" value="1"/>
</dbReference>
<dbReference type="EMBL" id="GL883029">
    <property type="protein sequence ID" value="EGG13833.1"/>
    <property type="molecule type" value="Genomic_DNA"/>
</dbReference>
<comment type="similarity">
    <text evidence="3 6">Belongs to the actin-binding proteins ADF family. GMF subfamily.</text>
</comment>
<dbReference type="Pfam" id="PF00241">
    <property type="entry name" value="Cofilin_ADF"/>
    <property type="match status" value="1"/>
</dbReference>
<sequence length="138" mass="16184">MATCTLDDEDFEIFKKFKMQKNPTNSAMIFRCDTKEHKFKIEETIEDISLEKLTEEMSSSSPRYIAYVYRYTHKDGRISFPIVFIYFMPKGISPTIAMTYSANKQNLVNRLDIAKSFDANTLSTLTEDWLKEKLAFFK</sequence>
<dbReference type="GO" id="GO:0003779">
    <property type="term" value="F:actin binding"/>
    <property type="evidence" value="ECO:0007669"/>
    <property type="project" value="InterPro"/>
</dbReference>
<evidence type="ECO:0000256" key="5">
    <source>
        <dbReference type="ARBA" id="ARBA00023242"/>
    </source>
</evidence>
<feature type="domain" description="ADF-H" evidence="7">
    <location>
        <begin position="2"/>
        <end position="135"/>
    </location>
</feature>
<reference evidence="9" key="1">
    <citation type="journal article" date="2011" name="Genome Res.">
        <title>Phylogeny-wide analysis of social amoeba genomes highlights ancient origins for complex intercellular communication.</title>
        <authorList>
            <person name="Heidel A.J."/>
            <person name="Lawal H.M."/>
            <person name="Felder M."/>
            <person name="Schilde C."/>
            <person name="Helps N.R."/>
            <person name="Tunggal B."/>
            <person name="Rivero F."/>
            <person name="John U."/>
            <person name="Schleicher M."/>
            <person name="Eichinger L."/>
            <person name="Platzer M."/>
            <person name="Noegel A.A."/>
            <person name="Schaap P."/>
            <person name="Gloeckner G."/>
        </authorList>
    </citation>
    <scope>NUCLEOTIDE SEQUENCE [LARGE SCALE GENOMIC DNA]</scope>
    <source>
        <strain evidence="9">SH3</strain>
    </source>
</reference>
<dbReference type="GO" id="GO:0001667">
    <property type="term" value="P:ameboidal-type cell migration"/>
    <property type="evidence" value="ECO:0007669"/>
    <property type="project" value="EnsemblProtists"/>
</dbReference>
<gene>
    <name evidence="8" type="primary">gmfA</name>
    <name evidence="8" type="ORF">DFA_11594</name>
</gene>
<dbReference type="KEGG" id="dfa:DFA_11594"/>
<dbReference type="PROSITE" id="PS51263">
    <property type="entry name" value="ADF_H"/>
    <property type="match status" value="1"/>
</dbReference>
<dbReference type="FunFam" id="3.40.20.10:FF:000026">
    <property type="entry name" value="Glia maturation factor"/>
    <property type="match status" value="1"/>
</dbReference>
<dbReference type="GO" id="GO:0030864">
    <property type="term" value="C:cortical actin cytoskeleton"/>
    <property type="evidence" value="ECO:0007669"/>
    <property type="project" value="TreeGrafter"/>
</dbReference>
<dbReference type="InterPro" id="IPR011171">
    <property type="entry name" value="GMF"/>
</dbReference>
<comment type="subcellular location">
    <subcellularLocation>
        <location evidence="2">Cytoplasm</location>
    </subcellularLocation>
    <subcellularLocation>
        <location evidence="1">Nucleus</location>
    </subcellularLocation>
</comment>
<dbReference type="GO" id="GO:0071933">
    <property type="term" value="F:Arp2/3 complex binding"/>
    <property type="evidence" value="ECO:0007669"/>
    <property type="project" value="InterPro"/>
</dbReference>